<dbReference type="CDD" id="cd01647">
    <property type="entry name" value="RT_LTR"/>
    <property type="match status" value="1"/>
</dbReference>
<keyword evidence="4" id="KW-0540">Nuclease</keyword>
<evidence type="ECO:0000313" key="10">
    <source>
        <dbReference type="EMBL" id="KFD59765.1"/>
    </source>
</evidence>
<gene>
    <name evidence="10" type="ORF">M514_28062</name>
</gene>
<proteinExistence type="predicted"/>
<keyword evidence="1" id="KW-0645">Protease</keyword>
<dbReference type="FunFam" id="3.10.10.10:FF:000002">
    <property type="entry name" value="Retrovirus-related Pol polyprotein from transposon 17.6-like protein"/>
    <property type="match status" value="1"/>
</dbReference>
<evidence type="ECO:0000256" key="5">
    <source>
        <dbReference type="ARBA" id="ARBA00022759"/>
    </source>
</evidence>
<dbReference type="PANTHER" id="PTHR24559:SF444">
    <property type="entry name" value="REVERSE TRANSCRIPTASE DOMAIN-CONTAINING PROTEIN"/>
    <property type="match status" value="1"/>
</dbReference>
<dbReference type="Gene3D" id="3.10.10.10">
    <property type="entry name" value="HIV Type 1 Reverse Transcriptase, subunit A, domain 1"/>
    <property type="match status" value="1"/>
</dbReference>
<dbReference type="InterPro" id="IPR043128">
    <property type="entry name" value="Rev_trsase/Diguanyl_cyclase"/>
</dbReference>
<evidence type="ECO:0000256" key="2">
    <source>
        <dbReference type="ARBA" id="ARBA00022679"/>
    </source>
</evidence>
<keyword evidence="5" id="KW-0255">Endonuclease</keyword>
<dbReference type="GO" id="GO:0006508">
    <property type="term" value="P:proteolysis"/>
    <property type="evidence" value="ECO:0007669"/>
    <property type="project" value="UniProtKB-KW"/>
</dbReference>
<feature type="region of interest" description="Disordered" evidence="8">
    <location>
        <begin position="1"/>
        <end position="50"/>
    </location>
</feature>
<evidence type="ECO:0000256" key="8">
    <source>
        <dbReference type="SAM" id="MobiDB-lite"/>
    </source>
</evidence>
<evidence type="ECO:0000256" key="6">
    <source>
        <dbReference type="ARBA" id="ARBA00022801"/>
    </source>
</evidence>
<keyword evidence="2" id="KW-0808">Transferase</keyword>
<feature type="compositionally biased region" description="Basic and acidic residues" evidence="8">
    <location>
        <begin position="7"/>
        <end position="21"/>
    </location>
</feature>
<accession>A0A085MRB9</accession>
<dbReference type="SUPFAM" id="SSF56672">
    <property type="entry name" value="DNA/RNA polymerases"/>
    <property type="match status" value="1"/>
</dbReference>
<dbReference type="PANTHER" id="PTHR24559">
    <property type="entry name" value="TRANSPOSON TY3-I GAG-POL POLYPROTEIN"/>
    <property type="match status" value="1"/>
</dbReference>
<dbReference type="Pfam" id="PF00078">
    <property type="entry name" value="RVT_1"/>
    <property type="match status" value="1"/>
</dbReference>
<keyword evidence="7" id="KW-0695">RNA-directed DNA polymerase</keyword>
<keyword evidence="6" id="KW-0378">Hydrolase</keyword>
<keyword evidence="3" id="KW-0548">Nucleotidyltransferase</keyword>
<dbReference type="InterPro" id="IPR043502">
    <property type="entry name" value="DNA/RNA_pol_sf"/>
</dbReference>
<feature type="non-terminal residue" evidence="10">
    <location>
        <position position="433"/>
    </location>
</feature>
<evidence type="ECO:0000259" key="9">
    <source>
        <dbReference type="PROSITE" id="PS50878"/>
    </source>
</evidence>
<dbReference type="GO" id="GO:0003964">
    <property type="term" value="F:RNA-directed DNA polymerase activity"/>
    <property type="evidence" value="ECO:0007669"/>
    <property type="project" value="UniProtKB-KW"/>
</dbReference>
<evidence type="ECO:0000256" key="4">
    <source>
        <dbReference type="ARBA" id="ARBA00022722"/>
    </source>
</evidence>
<dbReference type="FunFam" id="3.10.10.10:FF:000007">
    <property type="entry name" value="Retrovirus-related Pol polyprotein from transposon 17.6-like Protein"/>
    <property type="match status" value="1"/>
</dbReference>
<dbReference type="GO" id="GO:0008233">
    <property type="term" value="F:peptidase activity"/>
    <property type="evidence" value="ECO:0007669"/>
    <property type="project" value="UniProtKB-KW"/>
</dbReference>
<dbReference type="EMBL" id="KL367743">
    <property type="protein sequence ID" value="KFD59765.1"/>
    <property type="molecule type" value="Genomic_DNA"/>
</dbReference>
<feature type="domain" description="Reverse transcriptase" evidence="9">
    <location>
        <begin position="331"/>
        <end position="433"/>
    </location>
</feature>
<dbReference type="InterPro" id="IPR053134">
    <property type="entry name" value="RNA-dir_DNA_polymerase"/>
</dbReference>
<name>A0A085MRB9_9BILA</name>
<reference evidence="10" key="1">
    <citation type="journal article" date="2014" name="Nat. Genet.">
        <title>Genome and transcriptome of the porcine whipworm Trichuris suis.</title>
        <authorList>
            <person name="Jex A.R."/>
            <person name="Nejsum P."/>
            <person name="Schwarz E.M."/>
            <person name="Hu L."/>
            <person name="Young N.D."/>
            <person name="Hall R.S."/>
            <person name="Korhonen P.K."/>
            <person name="Liao S."/>
            <person name="Thamsborg S."/>
            <person name="Xia J."/>
            <person name="Xu P."/>
            <person name="Wang S."/>
            <person name="Scheerlinck J.P."/>
            <person name="Hofmann A."/>
            <person name="Sternberg P.W."/>
            <person name="Wang J."/>
            <person name="Gasser R.B."/>
        </authorList>
    </citation>
    <scope>NUCLEOTIDE SEQUENCE [LARGE SCALE GENOMIC DNA]</scope>
    <source>
        <strain evidence="10">DCEP-RM93F</strain>
    </source>
</reference>
<dbReference type="Gene3D" id="3.30.70.270">
    <property type="match status" value="1"/>
</dbReference>
<sequence length="433" mass="49310">MQVPNVESRKVEESSAREDVHTAASGDQVSTESGGRADQLRTSGWAAEGPTRPWCRPPPCFSPSSDVEVWLNRLNDYFAANEVPQDKWVAVLKSFVSDEVYVVLAEEGPTATFNELAACLKKRYGSGESELMTWMRFARRRQCPTESLEEFADELRKLGRRAGRSDVDQRGQFISGILDQEVQASLVKADTKSFAETVRMARQFQVMELDVQEVRRYQLAERSGSCVSCKQLNKPSSEDCQKTTRAMEAGKPTSLEQLRFGEQLSTEEKECLVKLANSFEQLFDRLPAGKGNNYAVKHRIPTGGANPIVCRPYRVSVREREAINQQVEEMLREGVIEESHSPWAFPVVMVRKKDGNWRFCVDYRKLNAVTVRDVYPLPRTDDVLDRLGGSRYFSKLDLRNGYWQLEVEECDRPKTAFVTPDGLYQFRRMPFGL</sequence>
<dbReference type="GO" id="GO:0004519">
    <property type="term" value="F:endonuclease activity"/>
    <property type="evidence" value="ECO:0007669"/>
    <property type="project" value="UniProtKB-KW"/>
</dbReference>
<evidence type="ECO:0000256" key="3">
    <source>
        <dbReference type="ARBA" id="ARBA00022695"/>
    </source>
</evidence>
<organism evidence="10">
    <name type="scientific">Trichuris suis</name>
    <name type="common">pig whipworm</name>
    <dbReference type="NCBI Taxonomy" id="68888"/>
    <lineage>
        <taxon>Eukaryota</taxon>
        <taxon>Metazoa</taxon>
        <taxon>Ecdysozoa</taxon>
        <taxon>Nematoda</taxon>
        <taxon>Enoplea</taxon>
        <taxon>Dorylaimia</taxon>
        <taxon>Trichinellida</taxon>
        <taxon>Trichuridae</taxon>
        <taxon>Trichuris</taxon>
    </lineage>
</organism>
<evidence type="ECO:0000256" key="1">
    <source>
        <dbReference type="ARBA" id="ARBA00022670"/>
    </source>
</evidence>
<protein>
    <recommendedName>
        <fullName evidence="9">Reverse transcriptase domain-containing protein</fullName>
    </recommendedName>
</protein>
<dbReference type="Proteomes" id="UP000030758">
    <property type="component" value="Unassembled WGS sequence"/>
</dbReference>
<dbReference type="AlphaFoldDB" id="A0A085MRB9"/>
<dbReference type="InterPro" id="IPR000477">
    <property type="entry name" value="RT_dom"/>
</dbReference>
<evidence type="ECO:0000256" key="7">
    <source>
        <dbReference type="ARBA" id="ARBA00022918"/>
    </source>
</evidence>
<dbReference type="PROSITE" id="PS50878">
    <property type="entry name" value="RT_POL"/>
    <property type="match status" value="1"/>
</dbReference>